<dbReference type="GO" id="GO:0016887">
    <property type="term" value="F:ATP hydrolysis activity"/>
    <property type="evidence" value="ECO:0007669"/>
    <property type="project" value="InterPro"/>
</dbReference>
<comment type="subcellular location">
    <subcellularLocation>
        <location evidence="1">Cell membrane</location>
        <topology evidence="1">Peripheral membrane protein</topology>
        <orientation evidence="1">Cytoplasmic side</orientation>
    </subcellularLocation>
</comment>
<feature type="domain" description="ABC transporter" evidence="10">
    <location>
        <begin position="7"/>
        <end position="237"/>
    </location>
</feature>
<evidence type="ECO:0000256" key="5">
    <source>
        <dbReference type="ARBA" id="ARBA00022840"/>
    </source>
</evidence>
<evidence type="ECO:0000256" key="7">
    <source>
        <dbReference type="ARBA" id="ARBA00023136"/>
    </source>
</evidence>
<evidence type="ECO:0000256" key="1">
    <source>
        <dbReference type="ARBA" id="ARBA00004413"/>
    </source>
</evidence>
<comment type="similarity">
    <text evidence="9">Belongs to the ABC transporter superfamily. Drug exporter-1 (DrugE1) (TC 3.A.1.105) family.</text>
</comment>
<dbReference type="Gene3D" id="3.40.50.300">
    <property type="entry name" value="P-loop containing nucleotide triphosphate hydrolases"/>
    <property type="match status" value="1"/>
</dbReference>
<dbReference type="SMART" id="SM00382">
    <property type="entry name" value="AAA"/>
    <property type="match status" value="1"/>
</dbReference>
<keyword evidence="7" id="KW-0472">Membrane</keyword>
<keyword evidence="8" id="KW-0046">Antibiotic resistance</keyword>
<name>A0A7D5YL19_9ACTN</name>
<keyword evidence="5 11" id="KW-0067">ATP-binding</keyword>
<keyword evidence="4" id="KW-0547">Nucleotide-binding</keyword>
<keyword evidence="3" id="KW-1003">Cell membrane</keyword>
<keyword evidence="2" id="KW-0813">Transport</keyword>
<dbReference type="InterPro" id="IPR025302">
    <property type="entry name" value="DrrA1/2-like_C"/>
</dbReference>
<evidence type="ECO:0000259" key="10">
    <source>
        <dbReference type="PROSITE" id="PS50893"/>
    </source>
</evidence>
<dbReference type="InterPro" id="IPR005894">
    <property type="entry name" value="DrrA"/>
</dbReference>
<organism evidence="11">
    <name type="scientific">Micromonospora carbonacea</name>
    <dbReference type="NCBI Taxonomy" id="47853"/>
    <lineage>
        <taxon>Bacteria</taxon>
        <taxon>Bacillati</taxon>
        <taxon>Actinomycetota</taxon>
        <taxon>Actinomycetes</taxon>
        <taxon>Micromonosporales</taxon>
        <taxon>Micromonosporaceae</taxon>
        <taxon>Micromonospora</taxon>
    </lineage>
</organism>
<dbReference type="Pfam" id="PF00005">
    <property type="entry name" value="ABC_tran"/>
    <property type="match status" value="1"/>
</dbReference>
<dbReference type="AlphaFoldDB" id="A0A7D5YL19"/>
<evidence type="ECO:0000256" key="8">
    <source>
        <dbReference type="ARBA" id="ARBA00023251"/>
    </source>
</evidence>
<sequence>MDTTFAIETSGLRKSYGDVRGLQGVDLRVERGTMLALLGPNGAGKTTLIRILTTLLNPDDGVAMIEGHHVVRDAARVREVIGLTSQDASIDGVLTGRENLVMMGRLFHLGRSAARQRAAELLSEFDLVEAAERQVRYYSGGMRRRLDLAVSLVTAPPVLLLDEPTTGLDPRSRQALWETIRKLLAAGTTILLTTQNLEEADQLADRITLIDEGRIVAEGTADELKRQVGTERLELGFATERDAQRAQDVIGGVRLAGTSISIPVEDAGEVRRLLNKVGDAGLDVQGLAMRRPTLDDVFLTLTGHNAGEVQ</sequence>
<dbReference type="Pfam" id="PF13732">
    <property type="entry name" value="DrrA1-3_C"/>
    <property type="match status" value="1"/>
</dbReference>
<dbReference type="FunFam" id="3.40.50.300:FF:000589">
    <property type="entry name" value="ABC transporter, ATP-binding subunit"/>
    <property type="match status" value="1"/>
</dbReference>
<dbReference type="PANTHER" id="PTHR42711">
    <property type="entry name" value="ABC TRANSPORTER ATP-BINDING PROTEIN"/>
    <property type="match status" value="1"/>
</dbReference>
<protein>
    <submittedName>
        <fullName evidence="11">Daunorubicin resistance protein DrrA family ABC transporter ATP-binding protein</fullName>
    </submittedName>
</protein>
<evidence type="ECO:0000256" key="6">
    <source>
        <dbReference type="ARBA" id="ARBA00022967"/>
    </source>
</evidence>
<evidence type="ECO:0000256" key="9">
    <source>
        <dbReference type="ARBA" id="ARBA00049985"/>
    </source>
</evidence>
<dbReference type="InterPro" id="IPR050763">
    <property type="entry name" value="ABC_transporter_ATP-binding"/>
</dbReference>
<dbReference type="InterPro" id="IPR003593">
    <property type="entry name" value="AAA+_ATPase"/>
</dbReference>
<evidence type="ECO:0000256" key="2">
    <source>
        <dbReference type="ARBA" id="ARBA00022448"/>
    </source>
</evidence>
<dbReference type="PANTHER" id="PTHR42711:SF19">
    <property type="entry name" value="DOXORUBICIN RESISTANCE ATP-BINDING PROTEIN DRRA"/>
    <property type="match status" value="1"/>
</dbReference>
<evidence type="ECO:0000313" key="11">
    <source>
        <dbReference type="EMBL" id="QLK00595.1"/>
    </source>
</evidence>
<dbReference type="InterPro" id="IPR017871">
    <property type="entry name" value="ABC_transporter-like_CS"/>
</dbReference>
<gene>
    <name evidence="11" type="ORF">HZU44_11605</name>
</gene>
<reference evidence="11" key="1">
    <citation type="submission" date="2020-08" db="EMBL/GenBank/DDBJ databases">
        <title>A bifunctional nitrone conjugated secondary metabolite targeting the ribosome.</title>
        <authorList>
            <person name="Limbrick E.M."/>
            <person name="Graf M."/>
            <person name="Derewacz D.K."/>
            <person name="Nguyen F."/>
            <person name="Spraggins J.M."/>
            <person name="Wieland M."/>
            <person name="Ynigez-Gutierrez A.E."/>
            <person name="Reisman B.J."/>
            <person name="Zinshteyn B."/>
            <person name="McCulloch K."/>
            <person name="Iverson T.M."/>
            <person name="Green R."/>
            <person name="Wilson D.N."/>
            <person name="Bachmann B.O."/>
        </authorList>
    </citation>
    <scope>NUCLEOTIDE SEQUENCE</scope>
    <source>
        <strain evidence="11">Africana</strain>
    </source>
</reference>
<dbReference type="InterPro" id="IPR003439">
    <property type="entry name" value="ABC_transporter-like_ATP-bd"/>
</dbReference>
<dbReference type="GO" id="GO:1900753">
    <property type="term" value="P:doxorubicin transport"/>
    <property type="evidence" value="ECO:0007669"/>
    <property type="project" value="InterPro"/>
</dbReference>
<evidence type="ECO:0000256" key="4">
    <source>
        <dbReference type="ARBA" id="ARBA00022741"/>
    </source>
</evidence>
<accession>A0A7D5YL19</accession>
<dbReference type="PROSITE" id="PS00211">
    <property type="entry name" value="ABC_TRANSPORTER_1"/>
    <property type="match status" value="1"/>
</dbReference>
<dbReference type="GO" id="GO:0005524">
    <property type="term" value="F:ATP binding"/>
    <property type="evidence" value="ECO:0007669"/>
    <property type="project" value="UniProtKB-KW"/>
</dbReference>
<keyword evidence="6" id="KW-1278">Translocase</keyword>
<dbReference type="GO" id="GO:0005886">
    <property type="term" value="C:plasma membrane"/>
    <property type="evidence" value="ECO:0007669"/>
    <property type="project" value="UniProtKB-SubCell"/>
</dbReference>
<dbReference type="GO" id="GO:0046677">
    <property type="term" value="P:response to antibiotic"/>
    <property type="evidence" value="ECO:0007669"/>
    <property type="project" value="UniProtKB-KW"/>
</dbReference>
<dbReference type="GO" id="GO:0043215">
    <property type="term" value="P:daunorubicin transport"/>
    <property type="evidence" value="ECO:0007669"/>
    <property type="project" value="InterPro"/>
</dbReference>
<dbReference type="EMBL" id="CP058905">
    <property type="protein sequence ID" value="QLK00595.1"/>
    <property type="molecule type" value="Genomic_DNA"/>
</dbReference>
<dbReference type="PROSITE" id="PS50893">
    <property type="entry name" value="ABC_TRANSPORTER_2"/>
    <property type="match status" value="1"/>
</dbReference>
<dbReference type="NCBIfam" id="TIGR01188">
    <property type="entry name" value="drrA"/>
    <property type="match status" value="1"/>
</dbReference>
<dbReference type="SUPFAM" id="SSF52540">
    <property type="entry name" value="P-loop containing nucleoside triphosphate hydrolases"/>
    <property type="match status" value="1"/>
</dbReference>
<dbReference type="InterPro" id="IPR027417">
    <property type="entry name" value="P-loop_NTPase"/>
</dbReference>
<proteinExistence type="inferred from homology"/>
<evidence type="ECO:0000256" key="3">
    <source>
        <dbReference type="ARBA" id="ARBA00022475"/>
    </source>
</evidence>